<comment type="pathway">
    <text evidence="9">Protein modification; lipoprotein biosynthesis (signal peptide cleavage).</text>
</comment>
<comment type="subcellular location">
    <subcellularLocation>
        <location evidence="9">Cell membrane</location>
        <topology evidence="9">Multi-pass membrane protein</topology>
    </subcellularLocation>
</comment>
<comment type="catalytic activity">
    <reaction evidence="9">
        <text>Release of signal peptides from bacterial membrane prolipoproteins. Hydrolyzes -Xaa-Yaa-Zaa-|-(S,diacylglyceryl)Cys-, in which Xaa is hydrophobic (preferably Leu), and Yaa (Ala or Ser) and Zaa (Gly or Ala) have small, neutral side chains.</text>
        <dbReference type="EC" id="3.4.23.36"/>
    </reaction>
</comment>
<dbReference type="EC" id="3.4.23.36" evidence="9"/>
<dbReference type="GO" id="GO:0006508">
    <property type="term" value="P:proteolysis"/>
    <property type="evidence" value="ECO:0007669"/>
    <property type="project" value="UniProtKB-KW"/>
</dbReference>
<sequence length="251" mass="26112">MQTTAGASLTRDDTKGVKTRRRTATLLVIAAVILTLDQLTKVWAVEALQDGRVINVVGDVLQFRLVRNPGAAFSMFTNLTVVLTVIAVAVVLVIGWLSRKVTSLVWAVALGGLLGGALGTLTDRIFREPGPMRGHVVDFIELPNWPVFNIADSSIVGAAALIALLSFRGVAFSTLGAGPATDEPVPGESAAEDATDGDTTDADTPDERTPAGADTGLAQPPPGTDVSESPTEPTRPGHIGAASDEHEAGER</sequence>
<dbReference type="Pfam" id="PF01252">
    <property type="entry name" value="Peptidase_A8"/>
    <property type="match status" value="1"/>
</dbReference>
<feature type="active site" evidence="9">
    <location>
        <position position="152"/>
    </location>
</feature>
<evidence type="ECO:0000256" key="7">
    <source>
        <dbReference type="ARBA" id="ARBA00022989"/>
    </source>
</evidence>
<dbReference type="Proteomes" id="UP000460435">
    <property type="component" value="Unassembled WGS sequence"/>
</dbReference>
<proteinExistence type="inferred from homology"/>
<gene>
    <name evidence="9 12" type="primary">lspA</name>
    <name evidence="12" type="ORF">F7O44_19105</name>
</gene>
<evidence type="ECO:0000256" key="1">
    <source>
        <dbReference type="ARBA" id="ARBA00006139"/>
    </source>
</evidence>
<keyword evidence="2 9" id="KW-1003">Cell membrane</keyword>
<name>A0A7K3M785_9ACTN</name>
<evidence type="ECO:0000313" key="13">
    <source>
        <dbReference type="Proteomes" id="UP000460435"/>
    </source>
</evidence>
<dbReference type="NCBIfam" id="TIGR00077">
    <property type="entry name" value="lspA"/>
    <property type="match status" value="1"/>
</dbReference>
<organism evidence="12 13">
    <name type="scientific">Phytoactinopolyspora mesophila</name>
    <dbReference type="NCBI Taxonomy" id="2650750"/>
    <lineage>
        <taxon>Bacteria</taxon>
        <taxon>Bacillati</taxon>
        <taxon>Actinomycetota</taxon>
        <taxon>Actinomycetes</taxon>
        <taxon>Jiangellales</taxon>
        <taxon>Jiangellaceae</taxon>
        <taxon>Phytoactinopolyspora</taxon>
    </lineage>
</organism>
<dbReference type="PANTHER" id="PTHR33695:SF1">
    <property type="entry name" value="LIPOPROTEIN SIGNAL PEPTIDASE"/>
    <property type="match status" value="1"/>
</dbReference>
<evidence type="ECO:0000256" key="5">
    <source>
        <dbReference type="ARBA" id="ARBA00022750"/>
    </source>
</evidence>
<evidence type="ECO:0000256" key="10">
    <source>
        <dbReference type="RuleBase" id="RU004181"/>
    </source>
</evidence>
<evidence type="ECO:0000313" key="12">
    <source>
        <dbReference type="EMBL" id="NDL59181.1"/>
    </source>
</evidence>
<dbReference type="RefSeq" id="WP_162451900.1">
    <property type="nucleotide sequence ID" value="NZ_WLZY01000007.1"/>
</dbReference>
<keyword evidence="6 9" id="KW-0378">Hydrolase</keyword>
<protein>
    <recommendedName>
        <fullName evidence="9">Lipoprotein signal peptidase</fullName>
        <ecNumber evidence="9">3.4.23.36</ecNumber>
    </recommendedName>
    <alternativeName>
        <fullName evidence="9">Prolipoprotein signal peptidase</fullName>
    </alternativeName>
    <alternativeName>
        <fullName evidence="9">Signal peptidase II</fullName>
        <shortName evidence="9">SPase II</shortName>
    </alternativeName>
</protein>
<dbReference type="UniPathway" id="UPA00665"/>
<keyword evidence="4 9" id="KW-0812">Transmembrane</keyword>
<reference evidence="12 13" key="1">
    <citation type="submission" date="2019-11" db="EMBL/GenBank/DDBJ databases">
        <authorList>
            <person name="Li X.-J."/>
            <person name="Feng X.-M."/>
        </authorList>
    </citation>
    <scope>NUCLEOTIDE SEQUENCE [LARGE SCALE GENOMIC DNA]</scope>
    <source>
        <strain evidence="12 13">XMNu-373</strain>
    </source>
</reference>
<evidence type="ECO:0000256" key="3">
    <source>
        <dbReference type="ARBA" id="ARBA00022670"/>
    </source>
</evidence>
<feature type="active site" evidence="9">
    <location>
        <position position="138"/>
    </location>
</feature>
<feature type="transmembrane region" description="Helical" evidence="9">
    <location>
        <begin position="104"/>
        <end position="126"/>
    </location>
</feature>
<dbReference type="HAMAP" id="MF_00161">
    <property type="entry name" value="LspA"/>
    <property type="match status" value="1"/>
</dbReference>
<keyword evidence="5 9" id="KW-0064">Aspartyl protease</keyword>
<dbReference type="PRINTS" id="PR00781">
    <property type="entry name" value="LIPOSIGPTASE"/>
</dbReference>
<evidence type="ECO:0000256" key="11">
    <source>
        <dbReference type="SAM" id="MobiDB-lite"/>
    </source>
</evidence>
<feature type="transmembrane region" description="Helical" evidence="9">
    <location>
        <begin position="146"/>
        <end position="167"/>
    </location>
</feature>
<comment type="function">
    <text evidence="9">This protein specifically catalyzes the removal of signal peptides from prolipoproteins.</text>
</comment>
<keyword evidence="3 9" id="KW-0645">Protease</keyword>
<keyword evidence="13" id="KW-1185">Reference proteome</keyword>
<keyword evidence="7 9" id="KW-1133">Transmembrane helix</keyword>
<evidence type="ECO:0000256" key="8">
    <source>
        <dbReference type="ARBA" id="ARBA00023136"/>
    </source>
</evidence>
<feature type="compositionally biased region" description="Acidic residues" evidence="11">
    <location>
        <begin position="190"/>
        <end position="204"/>
    </location>
</feature>
<dbReference type="GO" id="GO:0005886">
    <property type="term" value="C:plasma membrane"/>
    <property type="evidence" value="ECO:0007669"/>
    <property type="project" value="UniProtKB-SubCell"/>
</dbReference>
<evidence type="ECO:0000256" key="9">
    <source>
        <dbReference type="HAMAP-Rule" id="MF_00161"/>
    </source>
</evidence>
<dbReference type="InterPro" id="IPR001872">
    <property type="entry name" value="Peptidase_A8"/>
</dbReference>
<feature type="transmembrane region" description="Helical" evidence="9">
    <location>
        <begin position="24"/>
        <end position="44"/>
    </location>
</feature>
<keyword evidence="8 9" id="KW-0472">Membrane</keyword>
<evidence type="ECO:0000256" key="2">
    <source>
        <dbReference type="ARBA" id="ARBA00022475"/>
    </source>
</evidence>
<comment type="caution">
    <text evidence="12">The sequence shown here is derived from an EMBL/GenBank/DDBJ whole genome shotgun (WGS) entry which is preliminary data.</text>
</comment>
<feature type="transmembrane region" description="Helical" evidence="9">
    <location>
        <begin position="71"/>
        <end position="97"/>
    </location>
</feature>
<evidence type="ECO:0000256" key="6">
    <source>
        <dbReference type="ARBA" id="ARBA00022801"/>
    </source>
</evidence>
<accession>A0A7K3M785</accession>
<evidence type="ECO:0000256" key="4">
    <source>
        <dbReference type="ARBA" id="ARBA00022692"/>
    </source>
</evidence>
<dbReference type="PANTHER" id="PTHR33695">
    <property type="entry name" value="LIPOPROTEIN SIGNAL PEPTIDASE"/>
    <property type="match status" value="1"/>
</dbReference>
<comment type="similarity">
    <text evidence="1 9 10">Belongs to the peptidase A8 family.</text>
</comment>
<dbReference type="GO" id="GO:0004190">
    <property type="term" value="F:aspartic-type endopeptidase activity"/>
    <property type="evidence" value="ECO:0007669"/>
    <property type="project" value="UniProtKB-UniRule"/>
</dbReference>
<dbReference type="EMBL" id="WLZY01000007">
    <property type="protein sequence ID" value="NDL59181.1"/>
    <property type="molecule type" value="Genomic_DNA"/>
</dbReference>
<feature type="region of interest" description="Disordered" evidence="11">
    <location>
        <begin position="177"/>
        <end position="251"/>
    </location>
</feature>
<dbReference type="AlphaFoldDB" id="A0A7K3M785"/>